<organism evidence="1 2">
    <name type="scientific">Azospirillum rugosum</name>
    <dbReference type="NCBI Taxonomy" id="416170"/>
    <lineage>
        <taxon>Bacteria</taxon>
        <taxon>Pseudomonadati</taxon>
        <taxon>Pseudomonadota</taxon>
        <taxon>Alphaproteobacteria</taxon>
        <taxon>Rhodospirillales</taxon>
        <taxon>Azospirillaceae</taxon>
        <taxon>Azospirillum</taxon>
    </lineage>
</organism>
<gene>
    <name evidence="1" type="ORF">J2851_006343</name>
</gene>
<dbReference type="Pfam" id="PF03692">
    <property type="entry name" value="CxxCxxCC"/>
    <property type="match status" value="1"/>
</dbReference>
<dbReference type="InterPro" id="IPR005358">
    <property type="entry name" value="Puta_zinc/iron-chelating_dom"/>
</dbReference>
<dbReference type="RefSeq" id="WP_246501069.1">
    <property type="nucleotide sequence ID" value="NZ_JAGINP010000032.1"/>
</dbReference>
<sequence length="93" mass="10057">MYAIPDCEGCGACCSFSWEWPTLIGDHDGDGIPAYLIEDGRMRCDGDRCAALAGTIGDSVHCRVYADRPLVCREFTAGSEACHAVRAHFGLDE</sequence>
<accession>A0ABS4SVD4</accession>
<evidence type="ECO:0000313" key="1">
    <source>
        <dbReference type="EMBL" id="MBP2296525.1"/>
    </source>
</evidence>
<name>A0ABS4SVD4_9PROT</name>
<keyword evidence="2" id="KW-1185">Reference proteome</keyword>
<comment type="caution">
    <text evidence="1">The sequence shown here is derived from an EMBL/GenBank/DDBJ whole genome shotgun (WGS) entry which is preliminary data.</text>
</comment>
<protein>
    <submittedName>
        <fullName evidence="1">Fe-S-cluster containining protein</fullName>
    </submittedName>
</protein>
<dbReference type="EMBL" id="JAGINP010000032">
    <property type="protein sequence ID" value="MBP2296525.1"/>
    <property type="molecule type" value="Genomic_DNA"/>
</dbReference>
<reference evidence="1 2" key="1">
    <citation type="submission" date="2021-03" db="EMBL/GenBank/DDBJ databases">
        <title>Genomic Encyclopedia of Type Strains, Phase III (KMG-III): the genomes of soil and plant-associated and newly described type strains.</title>
        <authorList>
            <person name="Whitman W."/>
        </authorList>
    </citation>
    <scope>NUCLEOTIDE SEQUENCE [LARGE SCALE GENOMIC DNA]</scope>
    <source>
        <strain evidence="1 2">IMMIB AFH-6</strain>
    </source>
</reference>
<evidence type="ECO:0000313" key="2">
    <source>
        <dbReference type="Proteomes" id="UP000781958"/>
    </source>
</evidence>
<dbReference type="Proteomes" id="UP000781958">
    <property type="component" value="Unassembled WGS sequence"/>
</dbReference>
<proteinExistence type="predicted"/>